<accession>A0ABS3AYW3</accession>
<evidence type="ECO:0000256" key="1">
    <source>
        <dbReference type="ARBA" id="ARBA00004370"/>
    </source>
</evidence>
<keyword evidence="7" id="KW-1185">Reference proteome</keyword>
<dbReference type="InterPro" id="IPR010827">
    <property type="entry name" value="BamA/TamA_POTRA"/>
</dbReference>
<dbReference type="PANTHER" id="PTHR12815">
    <property type="entry name" value="SORTING AND ASSEMBLY MACHINERY SAMM50 PROTEIN FAMILY MEMBER"/>
    <property type="match status" value="1"/>
</dbReference>
<comment type="caution">
    <text evidence="6">The sequence shown here is derived from an EMBL/GenBank/DDBJ whole genome shotgun (WGS) entry which is preliminary data.</text>
</comment>
<dbReference type="InterPro" id="IPR034746">
    <property type="entry name" value="POTRA"/>
</dbReference>
<evidence type="ECO:0000256" key="2">
    <source>
        <dbReference type="ARBA" id="ARBA00022452"/>
    </source>
</evidence>
<dbReference type="InterPro" id="IPR000184">
    <property type="entry name" value="Bac_surfAg_D15"/>
</dbReference>
<dbReference type="Pfam" id="PF07244">
    <property type="entry name" value="POTRA"/>
    <property type="match status" value="1"/>
</dbReference>
<dbReference type="Gene3D" id="3.10.20.310">
    <property type="entry name" value="membrane protein fhac"/>
    <property type="match status" value="2"/>
</dbReference>
<dbReference type="InterPro" id="IPR039910">
    <property type="entry name" value="D15-like"/>
</dbReference>
<organism evidence="6 7">
    <name type="scientific">Sulfobacillus acidophilus</name>
    <dbReference type="NCBI Taxonomy" id="53633"/>
    <lineage>
        <taxon>Bacteria</taxon>
        <taxon>Bacillati</taxon>
        <taxon>Bacillota</taxon>
        <taxon>Clostridia</taxon>
        <taxon>Eubacteriales</taxon>
        <taxon>Clostridiales Family XVII. Incertae Sedis</taxon>
        <taxon>Sulfobacillus</taxon>
    </lineage>
</organism>
<dbReference type="PANTHER" id="PTHR12815:SF18">
    <property type="entry name" value="SORTING AND ASSEMBLY MACHINERY COMPONENT 50 HOMOLOG"/>
    <property type="match status" value="1"/>
</dbReference>
<keyword evidence="3" id="KW-0812">Transmembrane</keyword>
<dbReference type="PROSITE" id="PS51779">
    <property type="entry name" value="POTRA"/>
    <property type="match status" value="1"/>
</dbReference>
<dbReference type="Pfam" id="PF01103">
    <property type="entry name" value="Omp85"/>
    <property type="match status" value="1"/>
</dbReference>
<dbReference type="Gene3D" id="2.40.160.50">
    <property type="entry name" value="membrane protein fhac: a member of the omp85/tpsb transporter family"/>
    <property type="match status" value="1"/>
</dbReference>
<keyword evidence="4" id="KW-0472">Membrane</keyword>
<dbReference type="Proteomes" id="UP000765003">
    <property type="component" value="Unassembled WGS sequence"/>
</dbReference>
<dbReference type="EMBL" id="JAFITA010000002">
    <property type="protein sequence ID" value="MBN4077329.1"/>
    <property type="molecule type" value="Genomic_DNA"/>
</dbReference>
<comment type="subcellular location">
    <subcellularLocation>
        <location evidence="1">Membrane</location>
    </subcellularLocation>
</comment>
<proteinExistence type="predicted"/>
<evidence type="ECO:0000256" key="3">
    <source>
        <dbReference type="ARBA" id="ARBA00022692"/>
    </source>
</evidence>
<sequence length="749" mass="84427">MVSVGFLMINFKFLKVLTALFLLSFSLLARPTFLSDELFEGSQKKVVTKTKGFYSEDEGLKILVDDIQIEGSSYFSKKELLFKILNFIHFKQNEKNSFIALDRGDIDDLILSNTPKKRSQRVNINSPLMSFDIFNNPIVYNEKLFLKTVSILQEHYKQRGFLNVHIFGPKIIVSKDQRFVKVGFLVKEGKQIKVENIYLKSFNEYSLADLVKNSPIKKGDHLDLDAVEKLRAFLEEALFEKGYPFAKVRGEAVASSNGSEASIYYKSYLGEKVSVGNVKILGSERTKDQLINNQLQLKKGDLISHTKLADAKSRLLKLDLFSHVDLQIDENSQKKNERDLIVKVKERPRTTLEIGLGASLEDGPRFISMLQHRNLFGYGVNFRGRFQLNYPALFFNVPFLYTSNSILELQKQSRLSLFEGKSTLALEYPKIYSRLFEADAFANLSALREIKPAFILNKFSSLIKISSKINEKLRLAPSIEAEYANFNCISSDFVIGQNCGDKAFGITKRLDAGSVKLLSFNLNTAFDTRDDPFAPQSGYIASLNSSLGLGWSNLMGKDREFKSQHRPINYAKFSTSIAKYIPFSRKLTLVASFKAGMLFNLSASGYVPLFKRFYLGGTNSIRGFAEDQILPADVSIWPASSSYPSDNLPLSAFRPSLGGNFFVNKRIELRFPLAKKLAAGVFLDAGQLLEQIENYTTANMAVGTGFGIKYKTSIGTLAADLGVRIFDGRRRVMFDIWEMFGLHFSIGQS</sequence>
<evidence type="ECO:0000313" key="7">
    <source>
        <dbReference type="Proteomes" id="UP000765003"/>
    </source>
</evidence>
<keyword evidence="2" id="KW-1134">Transmembrane beta strand</keyword>
<evidence type="ECO:0000313" key="6">
    <source>
        <dbReference type="EMBL" id="MBN4077329.1"/>
    </source>
</evidence>
<evidence type="ECO:0000256" key="4">
    <source>
        <dbReference type="ARBA" id="ARBA00023136"/>
    </source>
</evidence>
<evidence type="ECO:0000259" key="5">
    <source>
        <dbReference type="PROSITE" id="PS51779"/>
    </source>
</evidence>
<feature type="domain" description="POTRA" evidence="5">
    <location>
        <begin position="273"/>
        <end position="347"/>
    </location>
</feature>
<gene>
    <name evidence="6" type="ORF">JYT19_00290</name>
</gene>
<protein>
    <submittedName>
        <fullName evidence="6">BamA/TamA family outer membrane protein</fullName>
    </submittedName>
</protein>
<name>A0ABS3AYW3_9FIRM</name>
<reference evidence="6" key="1">
    <citation type="submission" date="2021-02" db="EMBL/GenBank/DDBJ databases">
        <title>Activity-based single-cell genomes from oceanic crustal fluid captures similar information to metagenomic and metatranscriptomic surveys with orders of magnitude less sampling.</title>
        <authorList>
            <person name="D'Angelo T.S."/>
            <person name="Orcutt B.N."/>
        </authorList>
    </citation>
    <scope>NUCLEOTIDE SEQUENCE [LARGE SCALE GENOMIC DNA]</scope>
    <source>
        <strain evidence="6">AH-315-E05</strain>
    </source>
</reference>